<gene>
    <name evidence="2" type="ORF">Taro_018594</name>
</gene>
<organism evidence="2 3">
    <name type="scientific">Colocasia esculenta</name>
    <name type="common">Wild taro</name>
    <name type="synonym">Arum esculentum</name>
    <dbReference type="NCBI Taxonomy" id="4460"/>
    <lineage>
        <taxon>Eukaryota</taxon>
        <taxon>Viridiplantae</taxon>
        <taxon>Streptophyta</taxon>
        <taxon>Embryophyta</taxon>
        <taxon>Tracheophyta</taxon>
        <taxon>Spermatophyta</taxon>
        <taxon>Magnoliopsida</taxon>
        <taxon>Liliopsida</taxon>
        <taxon>Araceae</taxon>
        <taxon>Aroideae</taxon>
        <taxon>Colocasieae</taxon>
        <taxon>Colocasia</taxon>
    </lineage>
</organism>
<dbReference type="EMBL" id="NMUH01000868">
    <property type="protein sequence ID" value="MQL86063.1"/>
    <property type="molecule type" value="Genomic_DNA"/>
</dbReference>
<evidence type="ECO:0000313" key="2">
    <source>
        <dbReference type="EMBL" id="MQL86063.1"/>
    </source>
</evidence>
<sequence length="170" mass="19286">MAGKSTTRFEVPCFNGTDFALWKMKMQAVLVKDGCAFALKEKENKPDDCNGETAEDQTHVFEHDEEATNQQVESAEIDIDMYIWRFRSLCYDRSSGVVLQRVRSTVAGTTGKGGEGILVIYIAEDLNKGKLDYFYFLLPGLGMVINVLHLFPCLCKVMVKINLFFLFIYL</sequence>
<evidence type="ECO:0000313" key="3">
    <source>
        <dbReference type="Proteomes" id="UP000652761"/>
    </source>
</evidence>
<comment type="caution">
    <text evidence="2">The sequence shown here is derived from an EMBL/GenBank/DDBJ whole genome shotgun (WGS) entry which is preliminary data.</text>
</comment>
<keyword evidence="3" id="KW-1185">Reference proteome</keyword>
<reference evidence="2" key="1">
    <citation type="submission" date="2017-07" db="EMBL/GenBank/DDBJ databases">
        <title>Taro Niue Genome Assembly and Annotation.</title>
        <authorList>
            <person name="Atibalentja N."/>
            <person name="Keating K."/>
            <person name="Fields C.J."/>
        </authorList>
    </citation>
    <scope>NUCLEOTIDE SEQUENCE</scope>
    <source>
        <strain evidence="2">Niue_2</strain>
        <tissue evidence="2">Leaf</tissue>
    </source>
</reference>
<proteinExistence type="predicted"/>
<keyword evidence="1" id="KW-0812">Transmembrane</keyword>
<keyword evidence="1" id="KW-1133">Transmembrane helix</keyword>
<feature type="transmembrane region" description="Helical" evidence="1">
    <location>
        <begin position="133"/>
        <end position="151"/>
    </location>
</feature>
<dbReference type="OrthoDB" id="1727805at2759"/>
<keyword evidence="1" id="KW-0472">Membrane</keyword>
<evidence type="ECO:0000256" key="1">
    <source>
        <dbReference type="SAM" id="Phobius"/>
    </source>
</evidence>
<dbReference type="Proteomes" id="UP000652761">
    <property type="component" value="Unassembled WGS sequence"/>
</dbReference>
<name>A0A843UZK6_COLES</name>
<protein>
    <submittedName>
        <fullName evidence="2">Uncharacterized protein</fullName>
    </submittedName>
</protein>
<dbReference type="AlphaFoldDB" id="A0A843UZK6"/>
<accession>A0A843UZK6</accession>